<dbReference type="PANTHER" id="PTHR34590:SF15">
    <property type="entry name" value="PROTEIN KINASE DOMAIN-CONTAINING PROTEIN"/>
    <property type="match status" value="1"/>
</dbReference>
<keyword evidence="3" id="KW-0808">Transferase</keyword>
<accession>A0A438CC37</accession>
<evidence type="ECO:0000256" key="1">
    <source>
        <dbReference type="SAM" id="Phobius"/>
    </source>
</evidence>
<dbReference type="EMBL" id="QGNW01002336">
    <property type="protein sequence ID" value="RVW20814.1"/>
    <property type="molecule type" value="Genomic_DNA"/>
</dbReference>
<organism evidence="3 4">
    <name type="scientific">Vitis vinifera</name>
    <name type="common">Grape</name>
    <dbReference type="NCBI Taxonomy" id="29760"/>
    <lineage>
        <taxon>Eukaryota</taxon>
        <taxon>Viridiplantae</taxon>
        <taxon>Streptophyta</taxon>
        <taxon>Embryophyta</taxon>
        <taxon>Tracheophyta</taxon>
        <taxon>Spermatophyta</taxon>
        <taxon>Magnoliopsida</taxon>
        <taxon>eudicotyledons</taxon>
        <taxon>Gunneridae</taxon>
        <taxon>Pentapetalae</taxon>
        <taxon>rosids</taxon>
        <taxon>Vitales</taxon>
        <taxon>Vitaceae</taxon>
        <taxon>Viteae</taxon>
        <taxon>Vitis</taxon>
    </lineage>
</organism>
<dbReference type="FunFam" id="2.60.120.430:FF:000003">
    <property type="entry name" value="FERONIA receptor-like kinase"/>
    <property type="match status" value="1"/>
</dbReference>
<evidence type="ECO:0000313" key="4">
    <source>
        <dbReference type="Proteomes" id="UP000288805"/>
    </source>
</evidence>
<dbReference type="GO" id="GO:0005524">
    <property type="term" value="F:ATP binding"/>
    <property type="evidence" value="ECO:0007669"/>
    <property type="project" value="InterPro"/>
</dbReference>
<reference evidence="3 4" key="1">
    <citation type="journal article" date="2018" name="PLoS Genet.">
        <title>Population sequencing reveals clonal diversity and ancestral inbreeding in the grapevine cultivar Chardonnay.</title>
        <authorList>
            <person name="Roach M.J."/>
            <person name="Johnson D.L."/>
            <person name="Bohlmann J."/>
            <person name="van Vuuren H.J."/>
            <person name="Jones S.J."/>
            <person name="Pretorius I.S."/>
            <person name="Schmidt S.A."/>
            <person name="Borneman A.R."/>
        </authorList>
    </citation>
    <scope>NUCLEOTIDE SEQUENCE [LARGE SCALE GENOMIC DNA]</scope>
    <source>
        <strain evidence="4">cv. Chardonnay</strain>
        <tissue evidence="3">Leaf</tissue>
    </source>
</reference>
<comment type="caution">
    <text evidence="3">The sequence shown here is derived from an EMBL/GenBank/DDBJ whole genome shotgun (WGS) entry which is preliminary data.</text>
</comment>
<keyword evidence="1" id="KW-0472">Membrane</keyword>
<name>A0A438CC37_VITVI</name>
<dbReference type="SUPFAM" id="SSF56112">
    <property type="entry name" value="Protein kinase-like (PK-like)"/>
    <property type="match status" value="1"/>
</dbReference>
<keyword evidence="3" id="KW-0675">Receptor</keyword>
<sequence length="386" mass="43747">MRNTGNRCLCLIIPSILTPVYLFIFLHHLTIPIAGYSPTENFAINCGSSGNSQELGRNWMGDIDSKFSPLETAPGQKYIRLHFHPSSYGGEFDRSTAIFSVKTGGGYTLLSNFSGALVADSESCREKILKEFCINFKEEGEKLNITFAPTAGEDAYAFINGIEIVSMPDYLYYTSPQDGGFKFIGQHNSFFVETDHALENLYRLNVEIQQQQDREFTIFIANQTAGESCRRDQMERRKRSSHLQEIMGDAILNGIELFKLINPNSDQQPTSRESNKMKLVAITWSLQDIKTATKNFDKGYIVGEGGFGAHEFMTEIEMLSQLRHIHLVSLIGYCNHKREMILVYEYMANGNLRDHLYNTDNPPLPWTQRLQICIGAARGLHYFTPV</sequence>
<protein>
    <submittedName>
        <fullName evidence="3">Receptor-like protein kinase FERONIA</fullName>
    </submittedName>
</protein>
<dbReference type="GO" id="GO:0004714">
    <property type="term" value="F:transmembrane receptor protein tyrosine kinase activity"/>
    <property type="evidence" value="ECO:0007669"/>
    <property type="project" value="InterPro"/>
</dbReference>
<feature type="domain" description="Protein kinase" evidence="2">
    <location>
        <begin position="241"/>
        <end position="386"/>
    </location>
</feature>
<dbReference type="PROSITE" id="PS50011">
    <property type="entry name" value="PROTEIN_KINASE_DOM"/>
    <property type="match status" value="1"/>
</dbReference>
<dbReference type="InterPro" id="IPR000719">
    <property type="entry name" value="Prot_kinase_dom"/>
</dbReference>
<dbReference type="AlphaFoldDB" id="A0A438CC37"/>
<keyword evidence="1" id="KW-1133">Transmembrane helix</keyword>
<dbReference type="InterPro" id="IPR001245">
    <property type="entry name" value="Ser-Thr/Tyr_kinase_cat_dom"/>
</dbReference>
<dbReference type="PANTHER" id="PTHR34590">
    <property type="entry name" value="OS03G0124300 PROTEIN-RELATED"/>
    <property type="match status" value="1"/>
</dbReference>
<evidence type="ECO:0000259" key="2">
    <source>
        <dbReference type="PROSITE" id="PS50011"/>
    </source>
</evidence>
<gene>
    <name evidence="3" type="primary">FER_45</name>
    <name evidence="3" type="ORF">CK203_114714</name>
</gene>
<dbReference type="Pfam" id="PF07714">
    <property type="entry name" value="PK_Tyr_Ser-Thr"/>
    <property type="match status" value="1"/>
</dbReference>
<evidence type="ECO:0000313" key="3">
    <source>
        <dbReference type="EMBL" id="RVW20814.1"/>
    </source>
</evidence>
<feature type="transmembrane region" description="Helical" evidence="1">
    <location>
        <begin position="9"/>
        <end position="29"/>
    </location>
</feature>
<dbReference type="Proteomes" id="UP000288805">
    <property type="component" value="Unassembled WGS sequence"/>
</dbReference>
<dbReference type="Gene3D" id="1.10.510.10">
    <property type="entry name" value="Transferase(Phosphotransferase) domain 1"/>
    <property type="match status" value="1"/>
</dbReference>
<proteinExistence type="predicted"/>
<dbReference type="InterPro" id="IPR011009">
    <property type="entry name" value="Kinase-like_dom_sf"/>
</dbReference>
<dbReference type="Gene3D" id="2.60.120.430">
    <property type="entry name" value="Galactose-binding lectin"/>
    <property type="match status" value="1"/>
</dbReference>
<keyword evidence="1" id="KW-0812">Transmembrane</keyword>
<dbReference type="InterPro" id="IPR045272">
    <property type="entry name" value="ANXUR1/2-like"/>
</dbReference>
<keyword evidence="3" id="KW-0418">Kinase</keyword>